<reference evidence="8 9" key="1">
    <citation type="submission" date="2020-04" db="EMBL/GenBank/DDBJ databases">
        <title>Luteolibacter sp. G-1-1-1 isolated from soil.</title>
        <authorList>
            <person name="Dahal R.H."/>
        </authorList>
    </citation>
    <scope>NUCLEOTIDE SEQUENCE [LARGE SCALE GENOMIC DNA]</scope>
    <source>
        <strain evidence="8 9">G-1-1-1</strain>
    </source>
</reference>
<keyword evidence="5" id="KW-0326">Glycosidase</keyword>
<dbReference type="KEGG" id="luo:HHL09_04120"/>
<dbReference type="EMBL" id="CP051774">
    <property type="protein sequence ID" value="QJE94994.1"/>
    <property type="molecule type" value="Genomic_DNA"/>
</dbReference>
<dbReference type="GO" id="GO:0016798">
    <property type="term" value="F:hydrolase activity, acting on glycosyl bonds"/>
    <property type="evidence" value="ECO:0007669"/>
    <property type="project" value="UniProtKB-KW"/>
</dbReference>
<evidence type="ECO:0000313" key="8">
    <source>
        <dbReference type="EMBL" id="QJE94994.1"/>
    </source>
</evidence>
<dbReference type="Pfam" id="PF21252">
    <property type="entry name" value="Glyco_hydro_109_C"/>
    <property type="match status" value="1"/>
</dbReference>
<evidence type="ECO:0000259" key="6">
    <source>
        <dbReference type="Pfam" id="PF01408"/>
    </source>
</evidence>
<dbReference type="PROSITE" id="PS51318">
    <property type="entry name" value="TAT"/>
    <property type="match status" value="1"/>
</dbReference>
<evidence type="ECO:0000256" key="1">
    <source>
        <dbReference type="ARBA" id="ARBA00001911"/>
    </source>
</evidence>
<evidence type="ECO:0000256" key="3">
    <source>
        <dbReference type="ARBA" id="ARBA00022801"/>
    </source>
</evidence>
<proteinExistence type="inferred from homology"/>
<comment type="cofactor">
    <cofactor evidence="1">
        <name>NAD(+)</name>
        <dbReference type="ChEBI" id="CHEBI:57540"/>
    </cofactor>
</comment>
<keyword evidence="4" id="KW-0520">NAD</keyword>
<feature type="domain" description="Gfo/Idh/MocA-like oxidoreductase N-terminal" evidence="6">
    <location>
        <begin position="61"/>
        <end position="186"/>
    </location>
</feature>
<dbReference type="Gene3D" id="3.40.50.720">
    <property type="entry name" value="NAD(P)-binding Rossmann-like Domain"/>
    <property type="match status" value="1"/>
</dbReference>
<evidence type="ECO:0000313" key="9">
    <source>
        <dbReference type="Proteomes" id="UP000501812"/>
    </source>
</evidence>
<dbReference type="AlphaFoldDB" id="A0A858REK4"/>
<evidence type="ECO:0000256" key="5">
    <source>
        <dbReference type="ARBA" id="ARBA00023295"/>
    </source>
</evidence>
<dbReference type="PANTHER" id="PTHR43818">
    <property type="entry name" value="BCDNA.GH03377"/>
    <property type="match status" value="1"/>
</dbReference>
<dbReference type="InterPro" id="IPR049303">
    <property type="entry name" value="Glyco_hydro_109_C"/>
</dbReference>
<comment type="similarity">
    <text evidence="2">Belongs to the Gfo/Idh/MocA family. Glycosyl hydrolase 109 subfamily.</text>
</comment>
<protein>
    <submittedName>
        <fullName evidence="8">Gfo/Idh/MocA family oxidoreductase</fullName>
    </submittedName>
</protein>
<name>A0A858REK4_9BACT</name>
<dbReference type="RefSeq" id="WP_169453215.1">
    <property type="nucleotide sequence ID" value="NZ_CP051774.1"/>
</dbReference>
<dbReference type="InterPro" id="IPR006311">
    <property type="entry name" value="TAT_signal"/>
</dbReference>
<sequence length="464" mass="51113">MNPNDKVNIAATGRRNFLKSIGGVGAAMAATTALVKAQGSPDRPSGAKYMGDFAAPKLEKVKVAIIGVGARGSGHAAQLATIEGVDFVGICDLREDLVKKSEARVTKEGHKPKLYSGDENAWKKMLVEVKPDAVFIATPWNVHAVMCIESMKAGAHAFSEVPIAVTIEEMWDIVNTSESTGRHCMMMENVNYGREELLYLNMVRQGVIGELLHGEAAYIHELRSQMENGDTTGSWRTFQYAKRNGNLYPTHGLGPVAQYMNLGRGEDNFRRMVSYSSPAKGRALYAQKSEKLSNPAFKTLVFEGGDMSTSIIKTTLGRTVMVQWDETSPRPYSRHNLIQGTKGTLKGFPNGMAIEGVTKSYHEWTETEEFEAIAAKYEHPLFKRVGELAQKMGGHGGMDFLMLFRIIECLRKGEPLDQNVYEGCFWSAVGPLSEKSVKEDGMPQDFPDFTRGGWKTTKPLGIIA</sequence>
<keyword evidence="3" id="KW-0378">Hydrolase</keyword>
<dbReference type="PANTHER" id="PTHR43818:SF1">
    <property type="entry name" value="GLYCOSYL HYDROLASE FAMILY 109 PROTEIN"/>
    <property type="match status" value="1"/>
</dbReference>
<dbReference type="Pfam" id="PF01408">
    <property type="entry name" value="GFO_IDH_MocA"/>
    <property type="match status" value="1"/>
</dbReference>
<dbReference type="InterPro" id="IPR000683">
    <property type="entry name" value="Gfo/Idh/MocA-like_OxRdtase_N"/>
</dbReference>
<keyword evidence="9" id="KW-1185">Reference proteome</keyword>
<dbReference type="Gene3D" id="3.30.360.10">
    <property type="entry name" value="Dihydrodipicolinate Reductase, domain 2"/>
    <property type="match status" value="1"/>
</dbReference>
<feature type="domain" description="Glycosyl hydrolase 109 C-terminal" evidence="7">
    <location>
        <begin position="197"/>
        <end position="366"/>
    </location>
</feature>
<evidence type="ECO:0000256" key="4">
    <source>
        <dbReference type="ARBA" id="ARBA00023027"/>
    </source>
</evidence>
<dbReference type="SUPFAM" id="SSF51735">
    <property type="entry name" value="NAD(P)-binding Rossmann-fold domains"/>
    <property type="match status" value="1"/>
</dbReference>
<dbReference type="InterPro" id="IPR050463">
    <property type="entry name" value="Gfo/Idh/MocA_oxidrdct_glycsds"/>
</dbReference>
<evidence type="ECO:0000259" key="7">
    <source>
        <dbReference type="Pfam" id="PF21252"/>
    </source>
</evidence>
<dbReference type="GO" id="GO:0000166">
    <property type="term" value="F:nucleotide binding"/>
    <property type="evidence" value="ECO:0007669"/>
    <property type="project" value="InterPro"/>
</dbReference>
<gene>
    <name evidence="8" type="ORF">HHL09_04120</name>
</gene>
<accession>A0A858REK4</accession>
<dbReference type="InterPro" id="IPR036291">
    <property type="entry name" value="NAD(P)-bd_dom_sf"/>
</dbReference>
<evidence type="ECO:0000256" key="2">
    <source>
        <dbReference type="ARBA" id="ARBA00009329"/>
    </source>
</evidence>
<organism evidence="8 9">
    <name type="scientific">Luteolibacter luteus</name>
    <dbReference type="NCBI Taxonomy" id="2728835"/>
    <lineage>
        <taxon>Bacteria</taxon>
        <taxon>Pseudomonadati</taxon>
        <taxon>Verrucomicrobiota</taxon>
        <taxon>Verrucomicrobiia</taxon>
        <taxon>Verrucomicrobiales</taxon>
        <taxon>Verrucomicrobiaceae</taxon>
        <taxon>Luteolibacter</taxon>
    </lineage>
</organism>
<dbReference type="Proteomes" id="UP000501812">
    <property type="component" value="Chromosome"/>
</dbReference>